<gene>
    <name evidence="1" type="ORF">FRW55_01410</name>
</gene>
<evidence type="ECO:0000313" key="1">
    <source>
        <dbReference type="EMBL" id="QDY86817.1"/>
    </source>
</evidence>
<accession>A0A5B8JDV8</accession>
<keyword evidence="2" id="KW-1185">Reference proteome</keyword>
<protein>
    <submittedName>
        <fullName evidence="1">Uncharacterized protein</fullName>
    </submittedName>
</protein>
<dbReference type="EMBL" id="CP042295">
    <property type="protein sequence ID" value="QDY86817.1"/>
    <property type="molecule type" value="Genomic_DNA"/>
</dbReference>
<dbReference type="Proteomes" id="UP000318927">
    <property type="component" value="Chromosome"/>
</dbReference>
<dbReference type="OrthoDB" id="400896at2"/>
<proteinExistence type="predicted"/>
<dbReference type="RefSeq" id="WP_146367289.1">
    <property type="nucleotide sequence ID" value="NZ_CP041664.1"/>
</dbReference>
<reference evidence="1 2" key="1">
    <citation type="journal article" date="2019" name="Microbiol. Resour. Announc.">
        <title>Complete Genome Sequences of Three Mycoplasma anserisalpingitis (Mycoplasma sp. 1220) Strains.</title>
        <authorList>
            <person name="Grozner D."/>
            <person name="Forro B."/>
            <person name="Kovacs A.B."/>
            <person name="Marton S."/>
            <person name="Banyai K."/>
            <person name="Kreizinger Z."/>
            <person name="Sulyok K.M."/>
            <person name="Gyuranecz M."/>
        </authorList>
    </citation>
    <scope>NUCLEOTIDE SEQUENCE [LARGE SCALE GENOMIC DNA]</scope>
    <source>
        <strain evidence="1 2">ATCC:BAA-2147</strain>
    </source>
</reference>
<evidence type="ECO:0000313" key="2">
    <source>
        <dbReference type="Proteomes" id="UP000318927"/>
    </source>
</evidence>
<sequence>MDLEQAREIFLQVLSSIPGIVSIHEINLSSEQIDEENKKDISEILQVEKLQKGWRFGCSLVILYGLSAKSIVNQIYKQLKFILSKNKEKLYGINIFIKGVHYE</sequence>
<dbReference type="AlphaFoldDB" id="A0A5B8JDV8"/>
<dbReference type="KEGG" id="mans:FRW55_01410"/>
<name>A0A5B8JDV8_9MOLU</name>
<organism evidence="1 2">
    <name type="scientific">Mycoplasma anserisalpingitidis</name>
    <dbReference type="NCBI Taxonomy" id="519450"/>
    <lineage>
        <taxon>Bacteria</taxon>
        <taxon>Bacillati</taxon>
        <taxon>Mycoplasmatota</taxon>
        <taxon>Mollicutes</taxon>
        <taxon>Mycoplasmataceae</taxon>
        <taxon>Mycoplasma</taxon>
    </lineage>
</organism>